<evidence type="ECO:0000313" key="2">
    <source>
        <dbReference type="EMBL" id="KAH3755550.1"/>
    </source>
</evidence>
<proteinExistence type="predicted"/>
<name>A0A9D4ICP1_DREPO</name>
<dbReference type="EMBL" id="JAIWYP010000010">
    <property type="protein sequence ID" value="KAH3755093.1"/>
    <property type="molecule type" value="Genomic_DNA"/>
</dbReference>
<comment type="caution">
    <text evidence="1">The sequence shown here is derived from an EMBL/GenBank/DDBJ whole genome shotgun (WGS) entry which is preliminary data.</text>
</comment>
<reference evidence="1" key="1">
    <citation type="journal article" date="2019" name="bioRxiv">
        <title>The Genome of the Zebra Mussel, Dreissena polymorpha: A Resource for Invasive Species Research.</title>
        <authorList>
            <person name="McCartney M.A."/>
            <person name="Auch B."/>
            <person name="Kono T."/>
            <person name="Mallez S."/>
            <person name="Zhang Y."/>
            <person name="Obille A."/>
            <person name="Becker A."/>
            <person name="Abrahante J.E."/>
            <person name="Garbe J."/>
            <person name="Badalamenti J.P."/>
            <person name="Herman A."/>
            <person name="Mangelson H."/>
            <person name="Liachko I."/>
            <person name="Sullivan S."/>
            <person name="Sone E.D."/>
            <person name="Koren S."/>
            <person name="Silverstein K.A.T."/>
            <person name="Beckman K.B."/>
            <person name="Gohl D.M."/>
        </authorList>
    </citation>
    <scope>NUCLEOTIDE SEQUENCE</scope>
    <source>
        <strain evidence="1">Duluth1</strain>
        <tissue evidence="1">Whole animal</tissue>
    </source>
</reference>
<dbReference type="AlphaFoldDB" id="A0A9D4ICP1"/>
<organism evidence="1 3">
    <name type="scientific">Dreissena polymorpha</name>
    <name type="common">Zebra mussel</name>
    <name type="synonym">Mytilus polymorpha</name>
    <dbReference type="NCBI Taxonomy" id="45954"/>
    <lineage>
        <taxon>Eukaryota</taxon>
        <taxon>Metazoa</taxon>
        <taxon>Spiralia</taxon>
        <taxon>Lophotrochozoa</taxon>
        <taxon>Mollusca</taxon>
        <taxon>Bivalvia</taxon>
        <taxon>Autobranchia</taxon>
        <taxon>Heteroconchia</taxon>
        <taxon>Euheterodonta</taxon>
        <taxon>Imparidentia</taxon>
        <taxon>Neoheterodontei</taxon>
        <taxon>Myida</taxon>
        <taxon>Dreissenoidea</taxon>
        <taxon>Dreissenidae</taxon>
        <taxon>Dreissena</taxon>
    </lineage>
</organism>
<accession>A0A9D4ICP1</accession>
<reference evidence="1" key="2">
    <citation type="submission" date="2020-11" db="EMBL/GenBank/DDBJ databases">
        <authorList>
            <person name="McCartney M.A."/>
            <person name="Auch B."/>
            <person name="Kono T."/>
            <person name="Mallez S."/>
            <person name="Becker A."/>
            <person name="Gohl D.M."/>
            <person name="Silverstein K.A.T."/>
            <person name="Koren S."/>
            <person name="Bechman K.B."/>
            <person name="Herman A."/>
            <person name="Abrahante J.E."/>
            <person name="Garbe J."/>
        </authorList>
    </citation>
    <scope>NUCLEOTIDE SEQUENCE</scope>
    <source>
        <strain evidence="1">Duluth1</strain>
        <tissue evidence="1">Whole animal</tissue>
    </source>
</reference>
<evidence type="ECO:0000313" key="1">
    <source>
        <dbReference type="EMBL" id="KAH3755093.1"/>
    </source>
</evidence>
<sequence length="155" mass="17941">MVKRAAALRNDIVPNRIKRLDDKTDDHNGMFSYYNTNKWYKSYKHSGKMKAIEEKISEEQMECETDNGASTSVGFRKSLCRSILLCSPRKSCPKDPRTLNRLICGMTVLTSSLHGKEYECKGRFSRFSQLCLRSQSTSFFKAVRITLRSFYSLLR</sequence>
<keyword evidence="3" id="KW-1185">Reference proteome</keyword>
<protein>
    <submittedName>
        <fullName evidence="1">Uncharacterized protein</fullName>
    </submittedName>
</protein>
<dbReference type="EMBL" id="JAIWYP010000010">
    <property type="protein sequence ID" value="KAH3755550.1"/>
    <property type="molecule type" value="Genomic_DNA"/>
</dbReference>
<gene>
    <name evidence="1" type="ORF">DPMN_189777</name>
    <name evidence="2" type="ORF">DPMN_190246</name>
</gene>
<evidence type="ECO:0000313" key="3">
    <source>
        <dbReference type="Proteomes" id="UP000828390"/>
    </source>
</evidence>
<dbReference type="Proteomes" id="UP000828390">
    <property type="component" value="Unassembled WGS sequence"/>
</dbReference>